<reference evidence="2 3" key="1">
    <citation type="submission" date="2018-08" db="EMBL/GenBank/DDBJ databases">
        <title>Sequencing the genomes of 1000 actinobacteria strains.</title>
        <authorList>
            <person name="Klenk H.-P."/>
        </authorList>
    </citation>
    <scope>NUCLEOTIDE SEQUENCE [LARGE SCALE GENOMIC DNA]</scope>
    <source>
        <strain evidence="2 3">DSM 44099</strain>
    </source>
</reference>
<dbReference type="SUPFAM" id="SSF52540">
    <property type="entry name" value="P-loop containing nucleoside triphosphate hydrolases"/>
    <property type="match status" value="1"/>
</dbReference>
<name>A0A3D9ZJQ0_9ACTN</name>
<evidence type="ECO:0000259" key="1">
    <source>
        <dbReference type="PROSITE" id="PS50837"/>
    </source>
</evidence>
<dbReference type="PANTHER" id="PTHR46844:SF1">
    <property type="entry name" value="SLR5058 PROTEIN"/>
    <property type="match status" value="1"/>
</dbReference>
<dbReference type="Pfam" id="PF05729">
    <property type="entry name" value="NACHT"/>
    <property type="match status" value="1"/>
</dbReference>
<dbReference type="AlphaFoldDB" id="A0A3D9ZJQ0"/>
<organism evidence="2 3">
    <name type="scientific">Asanoa ferruginea</name>
    <dbReference type="NCBI Taxonomy" id="53367"/>
    <lineage>
        <taxon>Bacteria</taxon>
        <taxon>Bacillati</taxon>
        <taxon>Actinomycetota</taxon>
        <taxon>Actinomycetes</taxon>
        <taxon>Micromonosporales</taxon>
        <taxon>Micromonosporaceae</taxon>
        <taxon>Asanoa</taxon>
    </lineage>
</organism>
<dbReference type="RefSeq" id="WP_170215854.1">
    <property type="nucleotide sequence ID" value="NZ_BONB01000035.1"/>
</dbReference>
<accession>A0A3D9ZJQ0</accession>
<dbReference type="Gene3D" id="3.40.50.300">
    <property type="entry name" value="P-loop containing nucleotide triphosphate hydrolases"/>
    <property type="match status" value="1"/>
</dbReference>
<gene>
    <name evidence="2" type="ORF">DFJ67_3074</name>
</gene>
<comment type="caution">
    <text evidence="2">The sequence shown here is derived from an EMBL/GenBank/DDBJ whole genome shotgun (WGS) entry which is preliminary data.</text>
</comment>
<feature type="domain" description="NACHT" evidence="1">
    <location>
        <begin position="220"/>
        <end position="330"/>
    </location>
</feature>
<sequence>MSVTVLIAHANGEEDRAKELAAPIQAAGYDVHYGATVLVGESVVEETQKVLNAGGPVVLCGTIRAVGTPWARRVVNAARQANRQNRVFVVQMEEDADTESVAFDGKVAAWWHNQAKAADDLVTALVRYFPLDRTIAESSAATTAEARYRQLALESCDLVDLVNLPEGDRHIALRQLELRRLYVALRVRPTSVRGERLGGAQPDAGTQDRVPLGERLAADRRLVVLGDPGSGKSTLLRWITTAYLLRLADDPDWRDLPDVGTLPEEDLLPVLIRCRDLRSDHIGGAFDDVLNFTLRQQEMNDQECAALRELLRGRLTDGTALLLLDGLDEIADPMLRAKFSQQIERIATAYPKAPIVTTCRVVGYREMGYRIGRGFTHVVVDPLEAGEKDEFASRWCALAEPPERRESATAELISDVHSTPQIEALTGNPMLLTTMALVKRKVGKLPSRRADLYWEAVQVLLNWRREIDLPLDSREAMPQLEYLAYTMCDRGVQRLREDEVLDVLAAMRAEFPQVYAAQSRTPSAFLALVEDRTGLLAQAGEIRHNGRPVPVYEFRHLTFQEYLAARALVEGHHPGHDPKGTLADAVLPLVIRTASAPDSKGSQSWLETVRLCVASCNDADAEEILQGLVADRFSDEEFAPHLNLLATDCLTDEPNVSATLVRTVVDTALQRSRPELAKLVRTRWRSEVVQRVVAACTGDWERDVALIQDLFLDDYLEGRRPQTLDAEEVRETLRSPDHTVRLQAAHTVVLVVANHRGALPAKLITGLTAELVPLLDEPRPMAMTAAWALGWVYAPERAPDATLPADLIQRCASLLRDEQTDPAFARFLLWLVPAARSGDQTGELANLQEAALLWFTRAAPAHVADALTIRYPMSHPMRARLVALFAESPSARIRKPTVLMVRIDDPAELGPLLARLAKEDDKGVLESGLERVAYVRWSDHRYADLRDSASRFVTGFDPASDEQAIWVDLVQTGLGTPGARQRIVERLQGGDRARRIRTLKTVAACCLDLRSQDSLLPLPPPFDLTDHDPIDMIPADGLRAYAREVGLPPDDVLRRYEVFAREWGLWLDWVQEM</sequence>
<evidence type="ECO:0000313" key="2">
    <source>
        <dbReference type="EMBL" id="REF97079.1"/>
    </source>
</evidence>
<dbReference type="PANTHER" id="PTHR46844">
    <property type="entry name" value="SLR5058 PROTEIN"/>
    <property type="match status" value="1"/>
</dbReference>
<keyword evidence="3" id="KW-1185">Reference proteome</keyword>
<evidence type="ECO:0000313" key="3">
    <source>
        <dbReference type="Proteomes" id="UP000256913"/>
    </source>
</evidence>
<dbReference type="Proteomes" id="UP000256913">
    <property type="component" value="Unassembled WGS sequence"/>
</dbReference>
<dbReference type="InterPro" id="IPR007111">
    <property type="entry name" value="NACHT_NTPase"/>
</dbReference>
<protein>
    <submittedName>
        <fullName evidence="2">TIR domain-containing protein</fullName>
    </submittedName>
</protein>
<dbReference type="PROSITE" id="PS50837">
    <property type="entry name" value="NACHT"/>
    <property type="match status" value="1"/>
</dbReference>
<dbReference type="EMBL" id="QUMQ01000001">
    <property type="protein sequence ID" value="REF97079.1"/>
    <property type="molecule type" value="Genomic_DNA"/>
</dbReference>
<dbReference type="InterPro" id="IPR027417">
    <property type="entry name" value="P-loop_NTPase"/>
</dbReference>
<proteinExistence type="predicted"/>